<protein>
    <submittedName>
        <fullName evidence="2">Competence protein</fullName>
    </submittedName>
</protein>
<proteinExistence type="predicted"/>
<name>H8I7T5_METCZ</name>
<dbReference type="Proteomes" id="UP000005233">
    <property type="component" value="Chromosome"/>
</dbReference>
<dbReference type="Pfam" id="PF25164">
    <property type="entry name" value="CoiA_N"/>
    <property type="match status" value="1"/>
</dbReference>
<keyword evidence="3" id="KW-1185">Reference proteome</keyword>
<dbReference type="AlphaFoldDB" id="H8I7T5"/>
<feature type="domain" description="Competence protein CoiA-like N-terminal" evidence="1">
    <location>
        <begin position="21"/>
        <end position="50"/>
    </location>
</feature>
<accession>H8I7T5</accession>
<dbReference type="RefSeq" id="WP_014405758.1">
    <property type="nucleotide sequence ID" value="NC_017034.1"/>
</dbReference>
<gene>
    <name evidence="2" type="ordered locus">Mtc_1164</name>
</gene>
<evidence type="ECO:0000313" key="2">
    <source>
        <dbReference type="EMBL" id="AFC99920.1"/>
    </source>
</evidence>
<dbReference type="EMBL" id="CP003243">
    <property type="protein sequence ID" value="AFC99920.1"/>
    <property type="molecule type" value="Genomic_DNA"/>
</dbReference>
<dbReference type="KEGG" id="mez:Mtc_1164"/>
<evidence type="ECO:0000259" key="1">
    <source>
        <dbReference type="Pfam" id="PF25164"/>
    </source>
</evidence>
<dbReference type="InterPro" id="IPR057253">
    <property type="entry name" value="CoiA-like_N"/>
</dbReference>
<evidence type="ECO:0000313" key="3">
    <source>
        <dbReference type="Proteomes" id="UP000005233"/>
    </source>
</evidence>
<dbReference type="GeneID" id="25398960"/>
<reference evidence="2 3" key="1">
    <citation type="journal article" date="2012" name="J. Bacteriol.">
        <title>Complete genome sequence of a thermophilic methanogen, Methanocella conradii HZ254, isolated from Chinese rice field soil.</title>
        <authorList>
            <person name="Lu Z."/>
            <person name="Lu Y."/>
        </authorList>
    </citation>
    <scope>NUCLEOTIDE SEQUENCE [LARGE SCALE GENOMIC DNA]</scope>
    <source>
        <strain evidence="3">DSM 24694 / JCM 17849 / CGMCC 1.5162 / HZ254</strain>
    </source>
</reference>
<sequence>MLYAINARGEKVQATPRGIAFCPVCRRAVVARCGTCKARHWAHKHGEGCDPWFEETAWHLAWKSIVRPESCEVVIRRGKTAHRADIVGNRNTVIELQHSPIAPEEMRAREKFYGKMIWIIDAACFFGNMSFVLKDDYALMAWHYPRTALLTAKKPIYFHLPCGNIFRLECAYPKRRGHPLSGWGRFMGWKPFFHLYFSSVAKQQYSDGLQPDIIKDRRDIELSRLKFHHSSRLTPRCDCGLSPEYSNCNQIVTFSPD</sequence>
<organism evidence="2 3">
    <name type="scientific">Methanocella conradii (strain DSM 24694 / JCM 17849 / CGMCC 1.5162 / HZ254)</name>
    <dbReference type="NCBI Taxonomy" id="1041930"/>
    <lineage>
        <taxon>Archaea</taxon>
        <taxon>Methanobacteriati</taxon>
        <taxon>Methanobacteriota</taxon>
        <taxon>Stenosarchaea group</taxon>
        <taxon>Methanomicrobia</taxon>
        <taxon>Methanocellales</taxon>
        <taxon>Methanocellaceae</taxon>
        <taxon>Methanocella</taxon>
    </lineage>
</organism>
<dbReference type="HOGENOM" id="CLU_088188_0_0_2"/>